<protein>
    <recommendedName>
        <fullName evidence="4">Yip1 domain-containing protein</fullName>
    </recommendedName>
</protein>
<evidence type="ECO:0008006" key="4">
    <source>
        <dbReference type="Google" id="ProtNLM"/>
    </source>
</evidence>
<keyword evidence="3" id="KW-1185">Reference proteome</keyword>
<feature type="transmembrane region" description="Helical" evidence="1">
    <location>
        <begin position="98"/>
        <end position="121"/>
    </location>
</feature>
<reference evidence="3" key="1">
    <citation type="submission" date="2014-06" db="EMBL/GenBank/DDBJ databases">
        <authorList>
            <person name="Winans N.J."/>
            <person name="Newell P.D."/>
            <person name="Douglas A.E."/>
        </authorList>
    </citation>
    <scope>NUCLEOTIDE SEQUENCE [LARGE SCALE GENOMIC DNA]</scope>
    <source>
        <strain evidence="3">DmL_052</strain>
    </source>
</reference>
<gene>
    <name evidence="2" type="ORF">HK18_03945</name>
</gene>
<feature type="transmembrane region" description="Helical" evidence="1">
    <location>
        <begin position="62"/>
        <end position="86"/>
    </location>
</feature>
<sequence>MKSTIRGMFMLGRGKREGIHEFSNTSDSLLSALAPWIALAVVGNLLPLLANFKDMHLVRISISMFLVKICCLLVTVTVIHLFASLWKRETAWKQTTVAVLWCFWVPIIDCILFFMIAGLFLSGYPNIFMGLFGLVSVLYFAYSLWLNWFVIKVGLQTTTQKSIVVVVALIIASMVIYAVFVACNYGYMAQMAQELQQQIEQAKSIK</sequence>
<keyword evidence="1" id="KW-1133">Transmembrane helix</keyword>
<accession>A0A251ZWN9</accession>
<name>A0A251ZWN9_9PROT</name>
<feature type="transmembrane region" description="Helical" evidence="1">
    <location>
        <begin position="29"/>
        <end position="50"/>
    </location>
</feature>
<evidence type="ECO:0000256" key="1">
    <source>
        <dbReference type="SAM" id="Phobius"/>
    </source>
</evidence>
<evidence type="ECO:0000313" key="3">
    <source>
        <dbReference type="Proteomes" id="UP000194946"/>
    </source>
</evidence>
<dbReference type="AlphaFoldDB" id="A0A251ZWN9"/>
<feature type="transmembrane region" description="Helical" evidence="1">
    <location>
        <begin position="163"/>
        <end position="187"/>
    </location>
</feature>
<dbReference type="Proteomes" id="UP000194946">
    <property type="component" value="Unassembled WGS sequence"/>
</dbReference>
<comment type="caution">
    <text evidence="2">The sequence shown here is derived from an EMBL/GenBank/DDBJ whole genome shotgun (WGS) entry which is preliminary data.</text>
</comment>
<feature type="transmembrane region" description="Helical" evidence="1">
    <location>
        <begin position="127"/>
        <end position="151"/>
    </location>
</feature>
<dbReference type="EMBL" id="JOPB01000002">
    <property type="protein sequence ID" value="OUI79069.1"/>
    <property type="molecule type" value="Genomic_DNA"/>
</dbReference>
<dbReference type="RefSeq" id="WP_086631855.1">
    <property type="nucleotide sequence ID" value="NZ_JOPB01000002.1"/>
</dbReference>
<evidence type="ECO:0000313" key="2">
    <source>
        <dbReference type="EMBL" id="OUI79069.1"/>
    </source>
</evidence>
<keyword evidence="1" id="KW-0812">Transmembrane</keyword>
<proteinExistence type="predicted"/>
<organism evidence="2 3">
    <name type="scientific">Commensalibacter intestini</name>
    <dbReference type="NCBI Taxonomy" id="479936"/>
    <lineage>
        <taxon>Bacteria</taxon>
        <taxon>Pseudomonadati</taxon>
        <taxon>Pseudomonadota</taxon>
        <taxon>Alphaproteobacteria</taxon>
        <taxon>Acetobacterales</taxon>
        <taxon>Acetobacteraceae</taxon>
    </lineage>
</organism>
<keyword evidence="1" id="KW-0472">Membrane</keyword>